<proteinExistence type="predicted"/>
<name>A0A1M5YZP7_9BURK</name>
<evidence type="ECO:0000313" key="2">
    <source>
        <dbReference type="Proteomes" id="UP000184226"/>
    </source>
</evidence>
<organism evidence="1 2">
    <name type="scientific">Pollutimonas bauzanensis</name>
    <dbReference type="NCBI Taxonomy" id="658167"/>
    <lineage>
        <taxon>Bacteria</taxon>
        <taxon>Pseudomonadati</taxon>
        <taxon>Pseudomonadota</taxon>
        <taxon>Betaproteobacteria</taxon>
        <taxon>Burkholderiales</taxon>
        <taxon>Alcaligenaceae</taxon>
        <taxon>Pollutimonas</taxon>
    </lineage>
</organism>
<protein>
    <submittedName>
        <fullName evidence="1">Uncharacterized protein</fullName>
    </submittedName>
</protein>
<accession>A0A1M5YZP7</accession>
<reference evidence="1 2" key="1">
    <citation type="submission" date="2016-11" db="EMBL/GenBank/DDBJ databases">
        <authorList>
            <person name="Jaros S."/>
            <person name="Januszkiewicz K."/>
            <person name="Wedrychowicz H."/>
        </authorList>
    </citation>
    <scope>NUCLEOTIDE SEQUENCE [LARGE SCALE GENOMIC DNA]</scope>
    <source>
        <strain evidence="1 2">CGMCC 1.10190</strain>
    </source>
</reference>
<dbReference type="AlphaFoldDB" id="A0A1M5YZP7"/>
<dbReference type="Proteomes" id="UP000184226">
    <property type="component" value="Unassembled WGS sequence"/>
</dbReference>
<sequence length="46" mass="4849">MLARGLAGKAAVDRLAGVCGDNEVLMPSPPYNTGPIACIYLKLQYP</sequence>
<evidence type="ECO:0000313" key="1">
    <source>
        <dbReference type="EMBL" id="SHI17404.1"/>
    </source>
</evidence>
<dbReference type="STRING" id="658167.SAMN04488135_111116"/>
<keyword evidence="2" id="KW-1185">Reference proteome</keyword>
<dbReference type="EMBL" id="FQXE01000011">
    <property type="protein sequence ID" value="SHI17404.1"/>
    <property type="molecule type" value="Genomic_DNA"/>
</dbReference>
<gene>
    <name evidence="1" type="ORF">SAMN04488135_111116</name>
</gene>